<name>A0A3M7SJ76_BRAPC</name>
<accession>A0A3M7SJ76</accession>
<organism evidence="1 2">
    <name type="scientific">Brachionus plicatilis</name>
    <name type="common">Marine rotifer</name>
    <name type="synonym">Brachionus muelleri</name>
    <dbReference type="NCBI Taxonomy" id="10195"/>
    <lineage>
        <taxon>Eukaryota</taxon>
        <taxon>Metazoa</taxon>
        <taxon>Spiralia</taxon>
        <taxon>Gnathifera</taxon>
        <taxon>Rotifera</taxon>
        <taxon>Eurotatoria</taxon>
        <taxon>Monogononta</taxon>
        <taxon>Pseudotrocha</taxon>
        <taxon>Ploima</taxon>
        <taxon>Brachionidae</taxon>
        <taxon>Brachionus</taxon>
    </lineage>
</organism>
<reference evidence="1 2" key="1">
    <citation type="journal article" date="2018" name="Sci. Rep.">
        <title>Genomic signatures of local adaptation to the degree of environmental predictability in rotifers.</title>
        <authorList>
            <person name="Franch-Gras L."/>
            <person name="Hahn C."/>
            <person name="Garcia-Roger E.M."/>
            <person name="Carmona M.J."/>
            <person name="Serra M."/>
            <person name="Gomez A."/>
        </authorList>
    </citation>
    <scope>NUCLEOTIDE SEQUENCE [LARGE SCALE GENOMIC DNA]</scope>
    <source>
        <strain evidence="1">HYR1</strain>
    </source>
</reference>
<keyword evidence="2" id="KW-1185">Reference proteome</keyword>
<gene>
    <name evidence="1" type="ORF">BpHYR1_036412</name>
</gene>
<protein>
    <submittedName>
        <fullName evidence="1">Uncharacterized protein</fullName>
    </submittedName>
</protein>
<proteinExistence type="predicted"/>
<sequence length="62" mass="7284">METKLIKKNLGIIFGLDGKIFFLKLFHFLHSTNLSIFTLSPADYLTLRPDFQTLRQNKIEKK</sequence>
<comment type="caution">
    <text evidence="1">The sequence shown here is derived from an EMBL/GenBank/DDBJ whole genome shotgun (WGS) entry which is preliminary data.</text>
</comment>
<dbReference type="Proteomes" id="UP000276133">
    <property type="component" value="Unassembled WGS sequence"/>
</dbReference>
<dbReference type="EMBL" id="REGN01001288">
    <property type="protein sequence ID" value="RNA35752.1"/>
    <property type="molecule type" value="Genomic_DNA"/>
</dbReference>
<evidence type="ECO:0000313" key="2">
    <source>
        <dbReference type="Proteomes" id="UP000276133"/>
    </source>
</evidence>
<evidence type="ECO:0000313" key="1">
    <source>
        <dbReference type="EMBL" id="RNA35752.1"/>
    </source>
</evidence>
<dbReference type="AlphaFoldDB" id="A0A3M7SJ76"/>